<evidence type="ECO:0000256" key="6">
    <source>
        <dbReference type="ARBA" id="ARBA00060195"/>
    </source>
</evidence>
<evidence type="ECO:0000256" key="5">
    <source>
        <dbReference type="ARBA" id="ARBA00022884"/>
    </source>
</evidence>
<dbReference type="GO" id="GO:0005739">
    <property type="term" value="C:mitochondrion"/>
    <property type="evidence" value="ECO:0007669"/>
    <property type="project" value="TreeGrafter"/>
</dbReference>
<dbReference type="GO" id="GO:0016740">
    <property type="term" value="F:transferase activity"/>
    <property type="evidence" value="ECO:0007669"/>
    <property type="project" value="UniProtKB-KW"/>
</dbReference>
<name>A0A2T9Z3H0_9FUNG</name>
<dbReference type="InterPro" id="IPR011063">
    <property type="entry name" value="TilS/TtcA_N"/>
</dbReference>
<dbReference type="InterPro" id="IPR032442">
    <property type="entry name" value="CTU1_C"/>
</dbReference>
<dbReference type="GO" id="GO:0002144">
    <property type="term" value="C:cytosolic tRNA wobble base thiouridylase complex"/>
    <property type="evidence" value="ECO:0007669"/>
    <property type="project" value="TreeGrafter"/>
</dbReference>
<comment type="function">
    <text evidence="6">Plays a central role in 2-thiolation of mcm(5)S(2)U at tRNA wobble positions of tRNA(Lys), tRNA(Glu) and tRNA(Gln). Directly binds tRNAs and probably acts by catalyzing adenylation of tRNAs, an intermediate required for 2-thiolation. It is unclear whether it acts as a sulfurtransferase that transfers sulfur from thiocarboxylated URM1 onto the uridine of tRNAs at wobble position.</text>
</comment>
<dbReference type="FunFam" id="3.40.50.620:FF:000132">
    <property type="entry name" value="Cytoplasmic tRNA 2-thiolation protein 1"/>
    <property type="match status" value="1"/>
</dbReference>
<evidence type="ECO:0000256" key="2">
    <source>
        <dbReference type="ARBA" id="ARBA00022555"/>
    </source>
</evidence>
<evidence type="ECO:0000313" key="11">
    <source>
        <dbReference type="Proteomes" id="UP000245699"/>
    </source>
</evidence>
<feature type="domain" description="tRNA(Ile)-lysidine/2-thiocytidine synthase N-terminal" evidence="7">
    <location>
        <begin position="1078"/>
        <end position="1263"/>
    </location>
</feature>
<dbReference type="NCBIfam" id="TIGR00269">
    <property type="entry name" value="TIGR00269 family protein"/>
    <property type="match status" value="1"/>
</dbReference>
<accession>A0A2T9Z3H0</accession>
<dbReference type="CDD" id="cd01713">
    <property type="entry name" value="CTU1-like"/>
    <property type="match status" value="1"/>
</dbReference>
<keyword evidence="4" id="KW-0819">tRNA processing</keyword>
<comment type="caution">
    <text evidence="10">The sequence shown here is derived from an EMBL/GenBank/DDBJ whole genome shotgun (WGS) entry which is preliminary data.</text>
</comment>
<dbReference type="PANTHER" id="PTHR11807:SF12">
    <property type="entry name" value="CYTOPLASMIC TRNA 2-THIOLATION PROTEIN 1"/>
    <property type="match status" value="1"/>
</dbReference>
<dbReference type="STRING" id="61424.A0A2T9Z3H0"/>
<evidence type="ECO:0000259" key="7">
    <source>
        <dbReference type="Pfam" id="PF01171"/>
    </source>
</evidence>
<sequence length="1393" mass="158691">MNFKGKGQDIGSFMLAPASFANQSTAFDESFKIRNFKDFQDGVREKRVKIQGDFISSEIYSAGDGKLSEGVFEKLMRLEAGIYNNDELVKRVLVVLDSNDPIARSLTLLLLGNAAIVFHSNKRVLHAILQHYQSDSLELATAVHVTENFLTYNPSFLEIAWESLISICENPLIPIEIRKKVISCTKHSKNHPVMRQWVVNWCKKQIKQVNEANTHNYGSKVEGYTDFTIDTDKNNTTQSLEEHSSIIEMHENEMLIPALKAWSSVLESRSEWLSTNDIKNFTNLIRNSLEYCQQQVLLVLLRGIPETFSQTDLNMKQGSEPEENSTKVYKHLILCLNKYILELKNMNNSSHRKLAKMALEIISKCFKSDESRLVCDLVSTWLSSDLNKICMILNLQTNEFLDTENLNFSIYKNTESESMTHTNETKTKNVNLCIQKYIWKTQIVLQSVVPVLLSEGNQYEQEIQKLILNGYNLLLFLKPYNTNKQNCFDEWIPKFMKRSFCTVIDMQKEDYLFDLGKVTTKLLGASESKVQIGASICLKKIMLANPQRYKNEILPIIVNVLNNEIIDNKWWGNLLSQLVIQTEKLLVDSNTVDLEQEKTENSEEIIRNAFEKLCKYTNETKMNIFEMMEPNLIWNILKESVSGGQWEFVQFISHCMKNNNRQTSSGLWWSAIYDLSRAELERHLGSEQSHHLFQSAISKLELISNEYPSRIFQPKLVRFHYECCNLVEKVVAFSKISKTQKTIINDSFINRTFAEHSLARKQLDGSISKLIERCEYLKSFHIAIDKTTLGWLNKWSTILFSILFCDLYDKNTKKDESNFSAPKLFLGSLFIKSPPNLSIEIDTHSEIPRINDTMTSESVSSEINQQLLQYEKYELGSRLGLSDGVQGSKVPAGTQFSIRLQGLVSLASYGYGNNSNLESRYGKKSKGISNVNDIDKVENFLVGYTSTSSEFGASELFGQASEKDLFIDESNGLANPSASGFVSSLKSFRAQVWLSNSQNKIVPEYTICSELKDIIKRRNELMNQENEGKDELFDFLNDYSNNELGNIHTRQISECVPWSSAIEKPVSFEAIVKNGGDKVAIGASGGKDSTVLAYVLKLLNEKYDYGINLYLLSIDEGISGYRDDSLQTVKRNKMQYDMDLKILSYKDCYGWSMDEIVSAVGQKNNCTFCGVFRRQALDRGALILGADHIVTGHNADDIAETILMNILRGDIGRLARCTEIMSGSDDLVKRSKPFKYTYEKEIVMYAYHKKLDYFATECTYSPNAYRGYARVFLKDLEAVRPSSILDIIYSGEQFLVKNAVKMPTQSVCQECGYMSSNPLCKACVLLEGLNKGKSKIALQKNIDFEGIKTNEIDFDLNINDENSNKQTSGNYNEFVAHFDVLRAAIAENRKQQK</sequence>
<dbReference type="GO" id="GO:0002143">
    <property type="term" value="P:tRNA wobble position uridine thiolation"/>
    <property type="evidence" value="ECO:0007669"/>
    <property type="project" value="TreeGrafter"/>
</dbReference>
<evidence type="ECO:0000259" key="9">
    <source>
        <dbReference type="Pfam" id="PF24436"/>
    </source>
</evidence>
<dbReference type="InterPro" id="IPR056516">
    <property type="entry name" value="INTS7_N"/>
</dbReference>
<dbReference type="Pfam" id="PF01171">
    <property type="entry name" value="ATP_bind_3"/>
    <property type="match status" value="1"/>
</dbReference>
<proteinExistence type="predicted"/>
<keyword evidence="1" id="KW-0963">Cytoplasm</keyword>
<dbReference type="EMBL" id="MBFT01000051">
    <property type="protein sequence ID" value="PVU99137.1"/>
    <property type="molecule type" value="Genomic_DNA"/>
</dbReference>
<keyword evidence="11" id="KW-1185">Reference proteome</keyword>
<evidence type="ECO:0000256" key="4">
    <source>
        <dbReference type="ARBA" id="ARBA00022694"/>
    </source>
</evidence>
<dbReference type="Pfam" id="PF16503">
    <property type="entry name" value="zn-ribbon_14"/>
    <property type="match status" value="1"/>
</dbReference>
<keyword evidence="5" id="KW-0694">RNA-binding</keyword>
<dbReference type="InterPro" id="IPR014729">
    <property type="entry name" value="Rossmann-like_a/b/a_fold"/>
</dbReference>
<keyword evidence="2" id="KW-0820">tRNA-binding</keyword>
<evidence type="ECO:0000256" key="3">
    <source>
        <dbReference type="ARBA" id="ARBA00022679"/>
    </source>
</evidence>
<feature type="domain" description="Integrator complex subunit 7 N-terminal" evidence="9">
    <location>
        <begin position="82"/>
        <end position="210"/>
    </location>
</feature>
<feature type="domain" description="Cytoplasmic tRNA 2-thiolation protein 1 C-terminal" evidence="8">
    <location>
        <begin position="1308"/>
        <end position="1337"/>
    </location>
</feature>
<dbReference type="OrthoDB" id="198857at2759"/>
<evidence type="ECO:0000313" key="10">
    <source>
        <dbReference type="EMBL" id="PVU99137.1"/>
    </source>
</evidence>
<protein>
    <recommendedName>
        <fullName evidence="12">Cytoplasmic tRNA adenylyltransferase 1</fullName>
    </recommendedName>
</protein>
<evidence type="ECO:0008006" key="12">
    <source>
        <dbReference type="Google" id="ProtNLM"/>
    </source>
</evidence>
<dbReference type="Gene3D" id="3.40.50.620">
    <property type="entry name" value="HUPs"/>
    <property type="match status" value="1"/>
</dbReference>
<dbReference type="InterPro" id="IPR016024">
    <property type="entry name" value="ARM-type_fold"/>
</dbReference>
<evidence type="ECO:0000259" key="8">
    <source>
        <dbReference type="Pfam" id="PF16503"/>
    </source>
</evidence>
<evidence type="ECO:0000256" key="1">
    <source>
        <dbReference type="ARBA" id="ARBA00022490"/>
    </source>
</evidence>
<reference evidence="10 11" key="1">
    <citation type="journal article" date="2018" name="MBio">
        <title>Comparative Genomics Reveals the Core Gene Toolbox for the Fungus-Insect Symbiosis.</title>
        <authorList>
            <person name="Wang Y."/>
            <person name="Stata M."/>
            <person name="Wang W."/>
            <person name="Stajich J.E."/>
            <person name="White M.M."/>
            <person name="Moncalvo J.M."/>
        </authorList>
    </citation>
    <scope>NUCLEOTIDE SEQUENCE [LARGE SCALE GENOMIC DNA]</scope>
    <source>
        <strain evidence="10 11">AUS-77-4</strain>
    </source>
</reference>
<dbReference type="SUPFAM" id="SSF52402">
    <property type="entry name" value="Adenine nucleotide alpha hydrolases-like"/>
    <property type="match status" value="1"/>
</dbReference>
<gene>
    <name evidence="10" type="ORF">BB559_000999</name>
</gene>
<keyword evidence="3" id="KW-0808">Transferase</keyword>
<dbReference type="SUPFAM" id="SSF48371">
    <property type="entry name" value="ARM repeat"/>
    <property type="match status" value="1"/>
</dbReference>
<dbReference type="InterPro" id="IPR000541">
    <property type="entry name" value="Ncs6/Tuc1/Ctu1"/>
</dbReference>
<dbReference type="GO" id="GO:0000049">
    <property type="term" value="F:tRNA binding"/>
    <property type="evidence" value="ECO:0007669"/>
    <property type="project" value="UniProtKB-KW"/>
</dbReference>
<dbReference type="Pfam" id="PF24436">
    <property type="entry name" value="INTS7_N"/>
    <property type="match status" value="1"/>
</dbReference>
<organism evidence="10 11">
    <name type="scientific">Furculomyces boomerangus</name>
    <dbReference type="NCBI Taxonomy" id="61424"/>
    <lineage>
        <taxon>Eukaryota</taxon>
        <taxon>Fungi</taxon>
        <taxon>Fungi incertae sedis</taxon>
        <taxon>Zoopagomycota</taxon>
        <taxon>Kickxellomycotina</taxon>
        <taxon>Harpellomycetes</taxon>
        <taxon>Harpellales</taxon>
        <taxon>Harpellaceae</taxon>
        <taxon>Furculomyces</taxon>
    </lineage>
</organism>
<dbReference type="Proteomes" id="UP000245699">
    <property type="component" value="Unassembled WGS sequence"/>
</dbReference>
<dbReference type="PANTHER" id="PTHR11807">
    <property type="entry name" value="ATPASES OF THE PP SUPERFAMILY-RELATED"/>
    <property type="match status" value="1"/>
</dbReference>
<dbReference type="InterPro" id="IPR056369">
    <property type="entry name" value="CTU1-like_ATP-bd"/>
</dbReference>